<sequence length="234" mass="26327">MFFRVHSQRIHRIGPSYDGFNLGHSPNTCWKAGHLCTDEDSITNVNPVLFIRAPSLFPCLFPSSDCVYRGFSEDEMEEIEKGSKGVSEERWKGAVVNLTEMTSNLDSLQKLLLKKAVFVDEETFSKASLTSEQARTIKVLEQRVETLERELDAAISAAAHARAEKRQAEAAQKAAELRAQEITRELENTTKVFELHLEELHAKQAEILKRDRDIKLLEAIIQTLGGKEARSSNG</sequence>
<reference evidence="2 3" key="1">
    <citation type="submission" date="2020-10" db="EMBL/GenBank/DDBJ databases">
        <title>Plant Genome Project.</title>
        <authorList>
            <person name="Zhang R.-G."/>
        </authorList>
    </citation>
    <scope>NUCLEOTIDE SEQUENCE [LARGE SCALE GENOMIC DNA]</scope>
    <source>
        <strain evidence="2">FAFU-HL-1</strain>
        <tissue evidence="2">Leaf</tissue>
    </source>
</reference>
<evidence type="ECO:0000256" key="1">
    <source>
        <dbReference type="SAM" id="Coils"/>
    </source>
</evidence>
<evidence type="ECO:0000313" key="2">
    <source>
        <dbReference type="EMBL" id="KAF9671049.1"/>
    </source>
</evidence>
<proteinExistence type="predicted"/>
<protein>
    <submittedName>
        <fullName evidence="2">Uncharacterized protein</fullName>
    </submittedName>
</protein>
<accession>A0A835JMA9</accession>
<dbReference type="Proteomes" id="UP000657918">
    <property type="component" value="Unassembled WGS sequence"/>
</dbReference>
<dbReference type="OrthoDB" id="1930465at2759"/>
<keyword evidence="1" id="KW-0175">Coiled coil</keyword>
<keyword evidence="3" id="KW-1185">Reference proteome</keyword>
<organism evidence="2 3">
    <name type="scientific">Salix dunnii</name>
    <dbReference type="NCBI Taxonomy" id="1413687"/>
    <lineage>
        <taxon>Eukaryota</taxon>
        <taxon>Viridiplantae</taxon>
        <taxon>Streptophyta</taxon>
        <taxon>Embryophyta</taxon>
        <taxon>Tracheophyta</taxon>
        <taxon>Spermatophyta</taxon>
        <taxon>Magnoliopsida</taxon>
        <taxon>eudicotyledons</taxon>
        <taxon>Gunneridae</taxon>
        <taxon>Pentapetalae</taxon>
        <taxon>rosids</taxon>
        <taxon>fabids</taxon>
        <taxon>Malpighiales</taxon>
        <taxon>Salicaceae</taxon>
        <taxon>Saliceae</taxon>
        <taxon>Salix</taxon>
    </lineage>
</organism>
<dbReference type="EMBL" id="JADGMS010000012">
    <property type="protein sequence ID" value="KAF9671049.1"/>
    <property type="molecule type" value="Genomic_DNA"/>
</dbReference>
<name>A0A835JMA9_9ROSI</name>
<evidence type="ECO:0000313" key="3">
    <source>
        <dbReference type="Proteomes" id="UP000657918"/>
    </source>
</evidence>
<feature type="coiled-coil region" evidence="1">
    <location>
        <begin position="130"/>
        <end position="192"/>
    </location>
</feature>
<comment type="caution">
    <text evidence="2">The sequence shown here is derived from an EMBL/GenBank/DDBJ whole genome shotgun (WGS) entry which is preliminary data.</text>
</comment>
<gene>
    <name evidence="2" type="ORF">SADUNF_Sadunf12G0006400</name>
</gene>
<dbReference type="PANTHER" id="PTHR36080">
    <property type="entry name" value="DBJ|BAA96220.1"/>
    <property type="match status" value="1"/>
</dbReference>
<dbReference type="PANTHER" id="PTHR36080:SF1">
    <property type="entry name" value="DBJ|BAA96220.1"/>
    <property type="match status" value="1"/>
</dbReference>
<dbReference type="AlphaFoldDB" id="A0A835JMA9"/>